<dbReference type="PANTHER" id="PTHR42724">
    <property type="entry name" value="TETRAACYLDISACCHARIDE 4'-KINASE"/>
    <property type="match status" value="1"/>
</dbReference>
<evidence type="ECO:0000313" key="16">
    <source>
        <dbReference type="Proteomes" id="UP001209803"/>
    </source>
</evidence>
<evidence type="ECO:0000256" key="9">
    <source>
        <dbReference type="ARBA" id="ARBA00022777"/>
    </source>
</evidence>
<proteinExistence type="inferred from homology"/>
<comment type="function">
    <text evidence="1 13">Transfers the gamma-phosphate of ATP to the 4'-position of a tetraacyldisaccharide 1-phosphate intermediate (termed DS-1-P) to form tetraacyldisaccharide 1,4'-bis-phosphate (lipid IVA).</text>
</comment>
<comment type="pathway">
    <text evidence="2 13">Glycolipid biosynthesis; lipid IV(A) biosynthesis; lipid IV(A) from (3R)-3-hydroxytetradecanoyl-[acyl-carrier-protein] and UDP-N-acetyl-alpha-D-glucosamine: step 6/6.</text>
</comment>
<evidence type="ECO:0000256" key="4">
    <source>
        <dbReference type="ARBA" id="ARBA00016436"/>
    </source>
</evidence>
<keyword evidence="8 13" id="KW-0547">Nucleotide-binding</keyword>
<keyword evidence="16" id="KW-1185">Reference proteome</keyword>
<keyword evidence="14" id="KW-1133">Transmembrane helix</keyword>
<dbReference type="Proteomes" id="UP001209803">
    <property type="component" value="Chromosome"/>
</dbReference>
<dbReference type="PANTHER" id="PTHR42724:SF1">
    <property type="entry name" value="TETRAACYLDISACCHARIDE 4'-KINASE, MITOCHONDRIAL-RELATED"/>
    <property type="match status" value="1"/>
</dbReference>
<protein>
    <recommendedName>
        <fullName evidence="4 13">Tetraacyldisaccharide 4'-kinase</fullName>
        <ecNumber evidence="3 13">2.7.1.130</ecNumber>
    </recommendedName>
    <alternativeName>
        <fullName evidence="12 13">Lipid A 4'-kinase</fullName>
    </alternativeName>
</protein>
<dbReference type="InterPro" id="IPR003758">
    <property type="entry name" value="LpxK"/>
</dbReference>
<keyword evidence="14" id="KW-0812">Transmembrane</keyword>
<sequence length="340" mass="37195">MSKAPDFWWQQGFSVAGALLAPFGWIYGLVAGRRMLAKPKAESRLPVICIGNFLVGGTGKTPFAIELAFRLREEGYMPGFLLRGYGGSTKGPVLVDPDLHDAAEVGDEALLLARHGPTVVSAIRPQGARLAEEQSIDVLLMDDGFQNPALKKDLSLILVDCTVGFGNGRCLPAGPLRAPADRQILKADCLVLVGDGNEAETAIHLAGRKGLPILHAHIRAQKDKALEGQKLFAFAGIGRPQKFFDALKGLGYQVKKARAFADHHLYSQADVRTLLTEAEEEGLQLVTTSKDMARLETTEGELFHWIASTAIVVDVRMDIDDEDRLMNLIREKLRQRSFKT</sequence>
<dbReference type="InterPro" id="IPR027417">
    <property type="entry name" value="P-loop_NTPase"/>
</dbReference>
<keyword evidence="9 13" id="KW-0418">Kinase</keyword>
<evidence type="ECO:0000256" key="3">
    <source>
        <dbReference type="ARBA" id="ARBA00012071"/>
    </source>
</evidence>
<keyword evidence="14" id="KW-0472">Membrane</keyword>
<dbReference type="SUPFAM" id="SSF52540">
    <property type="entry name" value="P-loop containing nucleoside triphosphate hydrolases"/>
    <property type="match status" value="1"/>
</dbReference>
<evidence type="ECO:0000313" key="15">
    <source>
        <dbReference type="EMBL" id="WFE88963.1"/>
    </source>
</evidence>
<evidence type="ECO:0000256" key="1">
    <source>
        <dbReference type="ARBA" id="ARBA00002274"/>
    </source>
</evidence>
<organism evidence="15 16">
    <name type="scientific">Roseibium porphyridii</name>
    <dbReference type="NCBI Taxonomy" id="2866279"/>
    <lineage>
        <taxon>Bacteria</taxon>
        <taxon>Pseudomonadati</taxon>
        <taxon>Pseudomonadota</taxon>
        <taxon>Alphaproteobacteria</taxon>
        <taxon>Hyphomicrobiales</taxon>
        <taxon>Stappiaceae</taxon>
        <taxon>Roseibium</taxon>
    </lineage>
</organism>
<dbReference type="GO" id="GO:0009029">
    <property type="term" value="F:lipid-A 4'-kinase activity"/>
    <property type="evidence" value="ECO:0007669"/>
    <property type="project" value="UniProtKB-EC"/>
</dbReference>
<keyword evidence="7 13" id="KW-0808">Transferase</keyword>
<keyword evidence="10 13" id="KW-0067">ATP-binding</keyword>
<evidence type="ECO:0000256" key="5">
    <source>
        <dbReference type="ARBA" id="ARBA00022516"/>
    </source>
</evidence>
<evidence type="ECO:0000256" key="6">
    <source>
        <dbReference type="ARBA" id="ARBA00022556"/>
    </source>
</evidence>
<evidence type="ECO:0000256" key="2">
    <source>
        <dbReference type="ARBA" id="ARBA00004870"/>
    </source>
</evidence>
<dbReference type="HAMAP" id="MF_00409">
    <property type="entry name" value="LpxK"/>
    <property type="match status" value="1"/>
</dbReference>
<dbReference type="NCBIfam" id="TIGR00682">
    <property type="entry name" value="lpxK"/>
    <property type="match status" value="1"/>
</dbReference>
<evidence type="ECO:0000256" key="7">
    <source>
        <dbReference type="ARBA" id="ARBA00022679"/>
    </source>
</evidence>
<feature type="transmembrane region" description="Helical" evidence="14">
    <location>
        <begin position="12"/>
        <end position="30"/>
    </location>
</feature>
<evidence type="ECO:0000256" key="12">
    <source>
        <dbReference type="ARBA" id="ARBA00029757"/>
    </source>
</evidence>
<evidence type="ECO:0000256" key="14">
    <source>
        <dbReference type="SAM" id="Phobius"/>
    </source>
</evidence>
<feature type="binding site" evidence="13">
    <location>
        <begin position="54"/>
        <end position="61"/>
    </location>
    <ligand>
        <name>ATP</name>
        <dbReference type="ChEBI" id="CHEBI:30616"/>
    </ligand>
</feature>
<gene>
    <name evidence="13 15" type="primary">lpxK</name>
    <name evidence="15" type="ORF">K1718_22820</name>
</gene>
<keyword evidence="5 13" id="KW-0444">Lipid biosynthesis</keyword>
<keyword evidence="6 13" id="KW-0441">Lipid A biosynthesis</keyword>
<evidence type="ECO:0000256" key="13">
    <source>
        <dbReference type="HAMAP-Rule" id="MF_00409"/>
    </source>
</evidence>
<name>A0ABY8F0J8_9HYPH</name>
<keyword evidence="11 13" id="KW-0443">Lipid metabolism</keyword>
<comment type="catalytic activity">
    <reaction evidence="13">
        <text>a lipid A disaccharide + ATP = a lipid IVA + ADP + H(+)</text>
        <dbReference type="Rhea" id="RHEA:67840"/>
        <dbReference type="ChEBI" id="CHEBI:15378"/>
        <dbReference type="ChEBI" id="CHEBI:30616"/>
        <dbReference type="ChEBI" id="CHEBI:176343"/>
        <dbReference type="ChEBI" id="CHEBI:176425"/>
        <dbReference type="ChEBI" id="CHEBI:456216"/>
        <dbReference type="EC" id="2.7.1.130"/>
    </reaction>
</comment>
<dbReference type="RefSeq" id="WP_265680734.1">
    <property type="nucleotide sequence ID" value="NZ_CP120863.1"/>
</dbReference>
<evidence type="ECO:0000256" key="8">
    <source>
        <dbReference type="ARBA" id="ARBA00022741"/>
    </source>
</evidence>
<dbReference type="EMBL" id="CP120863">
    <property type="protein sequence ID" value="WFE88963.1"/>
    <property type="molecule type" value="Genomic_DNA"/>
</dbReference>
<dbReference type="EC" id="2.7.1.130" evidence="3 13"/>
<comment type="similarity">
    <text evidence="13">Belongs to the LpxK family.</text>
</comment>
<dbReference type="Pfam" id="PF02606">
    <property type="entry name" value="LpxK"/>
    <property type="match status" value="1"/>
</dbReference>
<reference evidence="15 16" key="1">
    <citation type="submission" date="2023-03" db="EMBL/GenBank/DDBJ databases">
        <title>Roseibium porphyridii sp. nov. and Roseibium rhodosorbium sp. nov. isolated from marine algae, Porphyridium cruentum and Rhodosorus marinus, respectively.</title>
        <authorList>
            <person name="Lee M.W."/>
            <person name="Choi B.J."/>
            <person name="Lee J.K."/>
            <person name="Choi D.G."/>
            <person name="Baek J.H."/>
            <person name="Bayburt H."/>
            <person name="Kim J.M."/>
            <person name="Han D.M."/>
            <person name="Kim K.H."/>
            <person name="Jeon C.O."/>
        </authorList>
    </citation>
    <scope>NUCLEOTIDE SEQUENCE [LARGE SCALE GENOMIC DNA]</scope>
    <source>
        <strain evidence="15 16">KMA01</strain>
    </source>
</reference>
<evidence type="ECO:0000256" key="10">
    <source>
        <dbReference type="ARBA" id="ARBA00022840"/>
    </source>
</evidence>
<evidence type="ECO:0000256" key="11">
    <source>
        <dbReference type="ARBA" id="ARBA00023098"/>
    </source>
</evidence>
<accession>A0ABY8F0J8</accession>